<dbReference type="PANTHER" id="PTHR11188:SF17">
    <property type="entry name" value="FI21816P1"/>
    <property type="match status" value="1"/>
</dbReference>
<dbReference type="Proteomes" id="UP001473302">
    <property type="component" value="Unassembled WGS sequence"/>
</dbReference>
<dbReference type="EMBL" id="BAABUK010000017">
    <property type="protein sequence ID" value="GAA5813616.1"/>
    <property type="molecule type" value="Genomic_DNA"/>
</dbReference>
<evidence type="ECO:0000256" key="1">
    <source>
        <dbReference type="SAM" id="MobiDB-lite"/>
    </source>
</evidence>
<dbReference type="InterPro" id="IPR050357">
    <property type="entry name" value="Arrestin_domain-protein"/>
</dbReference>
<proteinExistence type="predicted"/>
<keyword evidence="4" id="KW-1185">Reference proteome</keyword>
<feature type="domain" description="Arrestin-like N-terminal" evidence="2">
    <location>
        <begin position="34"/>
        <end position="136"/>
    </location>
</feature>
<gene>
    <name evidence="3" type="ORF">MFLAVUS_007099</name>
</gene>
<feature type="region of interest" description="Disordered" evidence="1">
    <location>
        <begin position="332"/>
        <end position="353"/>
    </location>
</feature>
<evidence type="ECO:0000313" key="3">
    <source>
        <dbReference type="EMBL" id="GAA5813616.1"/>
    </source>
</evidence>
<protein>
    <recommendedName>
        <fullName evidence="2">Arrestin-like N-terminal domain-containing protein</fullName>
    </recommendedName>
</protein>
<reference evidence="3 4" key="1">
    <citation type="submission" date="2024-04" db="EMBL/GenBank/DDBJ databases">
        <title>genome sequences of Mucor flavus KT1a and Helicostylum pulchrum KT1b strains isolated from the surface of a dry-aged beef.</title>
        <authorList>
            <person name="Toyotome T."/>
            <person name="Hosono M."/>
            <person name="Torimaru M."/>
            <person name="Fukuda K."/>
            <person name="Mikami N."/>
        </authorList>
    </citation>
    <scope>NUCLEOTIDE SEQUENCE [LARGE SCALE GENOMIC DNA]</scope>
    <source>
        <strain evidence="3 4">KT1a</strain>
    </source>
</reference>
<dbReference type="SUPFAM" id="SSF81296">
    <property type="entry name" value="E set domains"/>
    <property type="match status" value="1"/>
</dbReference>
<dbReference type="InterPro" id="IPR014756">
    <property type="entry name" value="Ig_E-set"/>
</dbReference>
<accession>A0ABP9Z3G4</accession>
<name>A0ABP9Z3G4_9FUNG</name>
<evidence type="ECO:0000259" key="2">
    <source>
        <dbReference type="Pfam" id="PF00339"/>
    </source>
</evidence>
<feature type="compositionally biased region" description="Low complexity" evidence="1">
    <location>
        <begin position="337"/>
        <end position="346"/>
    </location>
</feature>
<organism evidence="3 4">
    <name type="scientific">Mucor flavus</name>
    <dbReference type="NCBI Taxonomy" id="439312"/>
    <lineage>
        <taxon>Eukaryota</taxon>
        <taxon>Fungi</taxon>
        <taxon>Fungi incertae sedis</taxon>
        <taxon>Mucoromycota</taxon>
        <taxon>Mucoromycotina</taxon>
        <taxon>Mucoromycetes</taxon>
        <taxon>Mucorales</taxon>
        <taxon>Mucorineae</taxon>
        <taxon>Mucoraceae</taxon>
        <taxon>Mucor</taxon>
    </lineage>
</organism>
<comment type="caution">
    <text evidence="3">The sequence shown here is derived from an EMBL/GenBank/DDBJ whole genome shotgun (WGS) entry which is preliminary data.</text>
</comment>
<dbReference type="Pfam" id="PF00339">
    <property type="entry name" value="Arrestin_N"/>
    <property type="match status" value="1"/>
</dbReference>
<sequence length="576" mass="64461">MHLGLLSQERLSFDPIKPLILRGPPAEDSSSVFTGNVVLSLAKTTKITTITVTFKSTATTYWPEGIGARGTRLTHEKVLSEESMQIVESRKNEYIKLSAGIHRFPFAFIVPNSIVETIEDVYGRVRHTVDARVVGPGIQILNNWHVSKPVLVLRAYMSDSLLTNNSLQDLSRTYEKHLPAATVQLVVERAAFSSGDLFFLRLILEPQRKRVRLEHMELTITENRRYHVSEVRANRTDSEQFQLPFLASAKLAEGGAESNERDDDLRRVFTKNGKGVDLVDTIAYRLTFATPTCMRNIHHSTYYKDILFKHHLNINMTISFVDDSASASELAATRPPFSSNNSSTSSFGGGGNDEVSSPATLLVNQANSIEEQATLAMSALAPPPAAFSLSSANTNTHIRPPILNSNTSNHNIQQQHRVSVNPNYQSVNASQQQSTWLSKLRKPVNEKEGGTRVVRKRETIRLETPVTIFDCRLKEDYGRLPSYSELNVTAHPTHGDDKNKMLPEMLEQDLMLQCMPDSDEQMPSSEPQPQLCPCYFKFRRQMEMASQAQLLTANSINSPALERIPSIPPPDYVEIS</sequence>
<dbReference type="InterPro" id="IPR011021">
    <property type="entry name" value="Arrestin-like_N"/>
</dbReference>
<dbReference type="PANTHER" id="PTHR11188">
    <property type="entry name" value="ARRESTIN DOMAIN CONTAINING PROTEIN"/>
    <property type="match status" value="1"/>
</dbReference>
<evidence type="ECO:0000313" key="4">
    <source>
        <dbReference type="Proteomes" id="UP001473302"/>
    </source>
</evidence>
<dbReference type="InterPro" id="IPR014752">
    <property type="entry name" value="Arrestin-like_C"/>
</dbReference>
<dbReference type="Gene3D" id="2.60.40.640">
    <property type="match status" value="1"/>
</dbReference>